<name>A0A486XW59_9GAMM</name>
<dbReference type="InterPro" id="IPR029063">
    <property type="entry name" value="SAM-dependent_MTases_sf"/>
</dbReference>
<dbReference type="InterPro" id="IPR002052">
    <property type="entry name" value="DNA_methylase_N6_adenine_CS"/>
</dbReference>
<feature type="binding site" evidence="3">
    <location>
        <position position="32"/>
    </location>
    <ligand>
        <name>S-adenosyl-L-methionine</name>
        <dbReference type="ChEBI" id="CHEBI:59789"/>
    </ligand>
</feature>
<dbReference type="EMBL" id="CAAJGR010000039">
    <property type="protein sequence ID" value="VHO06792.1"/>
    <property type="molecule type" value="Genomic_DNA"/>
</dbReference>
<feature type="binding site" evidence="3">
    <location>
        <position position="55"/>
    </location>
    <ligand>
        <name>S-adenosyl-L-methionine</name>
        <dbReference type="ChEBI" id="CHEBI:59789"/>
    </ligand>
</feature>
<feature type="binding site" evidence="3">
    <location>
        <begin position="156"/>
        <end position="157"/>
    </location>
    <ligand>
        <name>S-adenosyl-L-methionine</name>
        <dbReference type="ChEBI" id="CHEBI:59789"/>
    </ligand>
</feature>
<comment type="similarity">
    <text evidence="3">Belongs to the RlmJ family.</text>
</comment>
<comment type="catalytic activity">
    <reaction evidence="3">
        <text>adenosine(2030) in 23S rRNA + S-adenosyl-L-methionine = N(6)-methyladenosine(2030) in 23S rRNA + S-adenosyl-L-homocysteine + H(+)</text>
        <dbReference type="Rhea" id="RHEA:43736"/>
        <dbReference type="Rhea" id="RHEA-COMP:10668"/>
        <dbReference type="Rhea" id="RHEA-COMP:10669"/>
        <dbReference type="ChEBI" id="CHEBI:15378"/>
        <dbReference type="ChEBI" id="CHEBI:57856"/>
        <dbReference type="ChEBI" id="CHEBI:59789"/>
        <dbReference type="ChEBI" id="CHEBI:74411"/>
        <dbReference type="ChEBI" id="CHEBI:74449"/>
        <dbReference type="EC" id="2.1.1.266"/>
    </reaction>
</comment>
<dbReference type="GO" id="GO:0005829">
    <property type="term" value="C:cytosol"/>
    <property type="evidence" value="ECO:0007669"/>
    <property type="project" value="TreeGrafter"/>
</dbReference>
<feature type="active site" description="Proton acceptor" evidence="3">
    <location>
        <position position="177"/>
    </location>
</feature>
<feature type="binding site" evidence="3">
    <location>
        <position position="177"/>
    </location>
    <ligand>
        <name>S-adenosyl-L-methionine</name>
        <dbReference type="ChEBI" id="CHEBI:59789"/>
    </ligand>
</feature>
<dbReference type="GO" id="GO:0036307">
    <property type="term" value="F:23S rRNA (adenine(2030)-N(6))-methyltransferase activity"/>
    <property type="evidence" value="ECO:0007669"/>
    <property type="project" value="UniProtKB-UniRule"/>
</dbReference>
<dbReference type="EC" id="2.1.1.266" evidence="3"/>
<protein>
    <recommendedName>
        <fullName evidence="3">Ribosomal RNA large subunit methyltransferase J</fullName>
        <ecNumber evidence="3">2.1.1.266</ecNumber>
    </recommendedName>
    <alternativeName>
        <fullName evidence="3">23S rRNA (adenine(2030)-N6)-methyltransferase</fullName>
    </alternativeName>
    <alternativeName>
        <fullName evidence="3">23S rRNA m6A2030 methyltransferase</fullName>
    </alternativeName>
</protein>
<dbReference type="PANTHER" id="PTHR37426">
    <property type="entry name" value="RIBOSOMAL RNA LARGE SUBUNIT METHYLTRANSFERASE J"/>
    <property type="match status" value="1"/>
</dbReference>
<reference evidence="4" key="1">
    <citation type="submission" date="2019-04" db="EMBL/GenBank/DDBJ databases">
        <authorList>
            <person name="Brambilla D."/>
        </authorList>
    </citation>
    <scope>NUCLEOTIDE SEQUENCE</scope>
    <source>
        <strain evidence="4">BAL1</strain>
    </source>
</reference>
<comment type="function">
    <text evidence="3">Specifically methylates the adenine in position 2030 of 23S rRNA.</text>
</comment>
<keyword evidence="3" id="KW-0949">S-adenosyl-L-methionine</keyword>
<evidence type="ECO:0000256" key="3">
    <source>
        <dbReference type="HAMAP-Rule" id="MF_00934"/>
    </source>
</evidence>
<proteinExistence type="inferred from homology"/>
<evidence type="ECO:0000256" key="1">
    <source>
        <dbReference type="ARBA" id="ARBA00022603"/>
    </source>
</evidence>
<dbReference type="HAMAP" id="MF_00934">
    <property type="entry name" value="23SrRNA_methyltr_J"/>
    <property type="match status" value="1"/>
</dbReference>
<evidence type="ECO:0000256" key="2">
    <source>
        <dbReference type="ARBA" id="ARBA00022679"/>
    </source>
</evidence>
<dbReference type="Gene3D" id="3.40.50.150">
    <property type="entry name" value="Vaccinia Virus protein VP39"/>
    <property type="match status" value="1"/>
</dbReference>
<dbReference type="InterPro" id="IPR007473">
    <property type="entry name" value="RlmJ"/>
</dbReference>
<dbReference type="GO" id="GO:0003723">
    <property type="term" value="F:RNA binding"/>
    <property type="evidence" value="ECO:0007669"/>
    <property type="project" value="UniProtKB-UniRule"/>
</dbReference>
<comment type="subunit">
    <text evidence="3">Monomer.</text>
</comment>
<sequence length="291" mass="32301">MLAAFDFAAQGPIMLSYRHSFHAGNHADVIKHLVQVAILDYLLQKDKPFCYHDSHAGAGLYSLLGEQAQKTSEYQSGIGKVWQYKPTSPALAHYIALIKQLNPNGELAFYPGSPKIAALMLRNTDSIQATELHPTDYPILASQFARRRHSRIENMDAWAGFKAMLPPLHKRGLVLIDPPYELKTEYQDVVAGLQSAYQRFPQATYAIWYPVIERAALEAFISAIVATGIKDQLRIEYCPLPDSSGFGMTGSGMLVVNPPYTLASDMRDALNELAPLLSAQGEFQVHQLVPE</sequence>
<dbReference type="GO" id="GO:0070475">
    <property type="term" value="P:rRNA base methylation"/>
    <property type="evidence" value="ECO:0007669"/>
    <property type="project" value="UniProtKB-UniRule"/>
</dbReference>
<feature type="binding site" evidence="3">
    <location>
        <position position="113"/>
    </location>
    <ligand>
        <name>S-adenosyl-L-methionine</name>
        <dbReference type="ChEBI" id="CHEBI:59789"/>
    </ligand>
</feature>
<keyword evidence="1 3" id="KW-0489">Methyltransferase</keyword>
<keyword evidence="3" id="KW-0698">rRNA processing</keyword>
<evidence type="ECO:0000313" key="4">
    <source>
        <dbReference type="EMBL" id="VHO06792.1"/>
    </source>
</evidence>
<dbReference type="SUPFAM" id="SSF53335">
    <property type="entry name" value="S-adenosyl-L-methionine-dependent methyltransferases"/>
    <property type="match status" value="1"/>
</dbReference>
<dbReference type="Pfam" id="PF04378">
    <property type="entry name" value="RsmJ"/>
    <property type="match status" value="1"/>
</dbReference>
<keyword evidence="2 3" id="KW-0808">Transferase</keyword>
<dbReference type="AlphaFoldDB" id="A0A486XW59"/>
<keyword evidence="3" id="KW-0694">RNA-binding</keyword>
<dbReference type="PROSITE" id="PS00092">
    <property type="entry name" value="N6_MTASE"/>
    <property type="match status" value="1"/>
</dbReference>
<accession>A0A486XW59</accession>
<dbReference type="PANTHER" id="PTHR37426:SF1">
    <property type="entry name" value="RIBOSOMAL RNA LARGE SUBUNIT METHYLTRANSFERASE J"/>
    <property type="match status" value="1"/>
</dbReference>
<gene>
    <name evidence="3" type="primary">rlmJ</name>
    <name evidence="4" type="ORF">BAL341_3765</name>
</gene>
<organism evidence="4">
    <name type="scientific">Rheinheimera sp. BAL341</name>
    <dbReference type="NCBI Taxonomy" id="1708203"/>
    <lineage>
        <taxon>Bacteria</taxon>
        <taxon>Pseudomonadati</taxon>
        <taxon>Pseudomonadota</taxon>
        <taxon>Gammaproteobacteria</taxon>
        <taxon>Chromatiales</taxon>
        <taxon>Chromatiaceae</taxon>
        <taxon>Rheinheimera</taxon>
    </lineage>
</organism>
<feature type="site" description="Interaction with substrate rRNA" evidence="3">
    <location>
        <position position="17"/>
    </location>
</feature>
<feature type="binding site" evidence="3">
    <location>
        <position position="131"/>
    </location>
    <ligand>
        <name>S-adenosyl-L-methionine</name>
        <dbReference type="ChEBI" id="CHEBI:59789"/>
    </ligand>
</feature>